<comment type="caution">
    <text evidence="4">The sequence shown here is derived from an EMBL/GenBank/DDBJ whole genome shotgun (WGS) entry which is preliminary data.</text>
</comment>
<feature type="non-terminal residue" evidence="4">
    <location>
        <position position="1"/>
    </location>
</feature>
<gene>
    <name evidence="4" type="ORF">BOX15_Mlig026764g3</name>
</gene>
<dbReference type="Gene3D" id="1.10.12.10">
    <property type="entry name" value="Lyase 2-enoyl-coa Hydratase, Chain A, domain 2"/>
    <property type="match status" value="1"/>
</dbReference>
<dbReference type="Gene3D" id="3.90.226.10">
    <property type="entry name" value="2-enoyl-CoA Hydratase, Chain A, domain 1"/>
    <property type="match status" value="1"/>
</dbReference>
<dbReference type="InterPro" id="IPR001753">
    <property type="entry name" value="Enoyl-CoA_hydra/iso"/>
</dbReference>
<dbReference type="OrthoDB" id="410701at2759"/>
<name>A0A267EIM8_9PLAT</name>
<dbReference type="InterPro" id="IPR014748">
    <property type="entry name" value="Enoyl-CoA_hydra_C"/>
</dbReference>
<evidence type="ECO:0008006" key="6">
    <source>
        <dbReference type="Google" id="ProtNLM"/>
    </source>
</evidence>
<dbReference type="PROSITE" id="PS00166">
    <property type="entry name" value="ENOYL_COA_HYDRATASE"/>
    <property type="match status" value="1"/>
</dbReference>
<dbReference type="GO" id="GO:0005739">
    <property type="term" value="C:mitochondrion"/>
    <property type="evidence" value="ECO:0007669"/>
    <property type="project" value="TreeGrafter"/>
</dbReference>
<keyword evidence="2" id="KW-0456">Lyase</keyword>
<organism evidence="4 5">
    <name type="scientific">Macrostomum lignano</name>
    <dbReference type="NCBI Taxonomy" id="282301"/>
    <lineage>
        <taxon>Eukaryota</taxon>
        <taxon>Metazoa</taxon>
        <taxon>Spiralia</taxon>
        <taxon>Lophotrochozoa</taxon>
        <taxon>Platyhelminthes</taxon>
        <taxon>Rhabditophora</taxon>
        <taxon>Macrostomorpha</taxon>
        <taxon>Macrostomida</taxon>
        <taxon>Macrostomidae</taxon>
        <taxon>Macrostomum</taxon>
    </lineage>
</organism>
<evidence type="ECO:0000256" key="2">
    <source>
        <dbReference type="ARBA" id="ARBA00023239"/>
    </source>
</evidence>
<dbReference type="FunFam" id="3.90.226.10:FF:000009">
    <property type="entry name" value="Carnitinyl-CoA dehydratase"/>
    <property type="match status" value="1"/>
</dbReference>
<dbReference type="FunFam" id="1.10.12.10:FF:000001">
    <property type="entry name" value="Probable enoyl-CoA hydratase, mitochondrial"/>
    <property type="match status" value="1"/>
</dbReference>
<dbReference type="Proteomes" id="UP000215902">
    <property type="component" value="Unassembled WGS sequence"/>
</dbReference>
<dbReference type="SUPFAM" id="SSF52096">
    <property type="entry name" value="ClpP/crotonase"/>
    <property type="match status" value="1"/>
</dbReference>
<comment type="similarity">
    <text evidence="1 3">Belongs to the enoyl-CoA hydratase/isomerase family.</text>
</comment>
<evidence type="ECO:0000313" key="4">
    <source>
        <dbReference type="EMBL" id="PAA61375.1"/>
    </source>
</evidence>
<dbReference type="InterPro" id="IPR018376">
    <property type="entry name" value="Enoyl-CoA_hyd/isom_CS"/>
</dbReference>
<dbReference type="AlphaFoldDB" id="A0A267EIM8"/>
<sequence>SQIMALCISNALKLSVRPSLLALCQQQSARCLSNKQDELILDFNRCPGVCVALLNRPQAKNALSKSLIGALESAFAAVRSQRALRALVFGSAVPGVFCAGADLKERATMPESDVGPFVAKARDLLQELAELPLPTVAAIDGAALGGGLELALACDLRVASDDARLGLVETRLAIIPGAGGTQRLPSVLGPSLAKELIYTARVLTGAEAQTLGLVSRSVPQQQGANGFAALASAIELASEIAKNGPVALSMAKKAIDNGMSAGSMRAALDVEANCYARVIPTKDRLEGLRAFKEKRTPVYTGE</sequence>
<dbReference type="PANTHER" id="PTHR11941:SF171">
    <property type="entry name" value="SD19268P"/>
    <property type="match status" value="1"/>
</dbReference>
<evidence type="ECO:0000313" key="5">
    <source>
        <dbReference type="Proteomes" id="UP000215902"/>
    </source>
</evidence>
<evidence type="ECO:0000256" key="3">
    <source>
        <dbReference type="RuleBase" id="RU003707"/>
    </source>
</evidence>
<dbReference type="CDD" id="cd06558">
    <property type="entry name" value="crotonase-like"/>
    <property type="match status" value="1"/>
</dbReference>
<keyword evidence="5" id="KW-1185">Reference proteome</keyword>
<reference evidence="4 5" key="1">
    <citation type="submission" date="2017-06" db="EMBL/GenBank/DDBJ databases">
        <title>A platform for efficient transgenesis in Macrostomum lignano, a flatworm model organism for stem cell research.</title>
        <authorList>
            <person name="Berezikov E."/>
        </authorList>
    </citation>
    <scope>NUCLEOTIDE SEQUENCE [LARGE SCALE GENOMIC DNA]</scope>
    <source>
        <strain evidence="4">DV1</strain>
        <tissue evidence="4">Whole organism</tissue>
    </source>
</reference>
<accession>A0A267EIM8</accession>
<dbReference type="Pfam" id="PF00378">
    <property type="entry name" value="ECH_1"/>
    <property type="match status" value="1"/>
</dbReference>
<dbReference type="STRING" id="282301.A0A267EIM8"/>
<dbReference type="GO" id="GO:0006635">
    <property type="term" value="P:fatty acid beta-oxidation"/>
    <property type="evidence" value="ECO:0007669"/>
    <property type="project" value="TreeGrafter"/>
</dbReference>
<dbReference type="PANTHER" id="PTHR11941">
    <property type="entry name" value="ENOYL-COA HYDRATASE-RELATED"/>
    <property type="match status" value="1"/>
</dbReference>
<proteinExistence type="inferred from homology"/>
<evidence type="ECO:0000256" key="1">
    <source>
        <dbReference type="ARBA" id="ARBA00005254"/>
    </source>
</evidence>
<dbReference type="GO" id="GO:0004300">
    <property type="term" value="F:enoyl-CoA hydratase activity"/>
    <property type="evidence" value="ECO:0007669"/>
    <property type="project" value="UniProtKB-ARBA"/>
</dbReference>
<protein>
    <recommendedName>
        <fullName evidence="6">Enoyl-CoA hydratase</fullName>
    </recommendedName>
</protein>
<dbReference type="EMBL" id="NIVC01002040">
    <property type="protein sequence ID" value="PAA61375.1"/>
    <property type="molecule type" value="Genomic_DNA"/>
</dbReference>
<dbReference type="InterPro" id="IPR029045">
    <property type="entry name" value="ClpP/crotonase-like_dom_sf"/>
</dbReference>